<dbReference type="SUPFAM" id="SSF52096">
    <property type="entry name" value="ClpP/crotonase"/>
    <property type="match status" value="1"/>
</dbReference>
<dbReference type="eggNOG" id="COG1024">
    <property type="taxonomic scope" value="Bacteria"/>
</dbReference>
<dbReference type="CDD" id="cd06558">
    <property type="entry name" value="crotonase-like"/>
    <property type="match status" value="1"/>
</dbReference>
<gene>
    <name evidence="1" type="ORF">DesU5LDRAFT_3508</name>
</gene>
<dbReference type="GO" id="GO:0003824">
    <property type="term" value="F:catalytic activity"/>
    <property type="evidence" value="ECO:0007669"/>
    <property type="project" value="UniProtKB-ARBA"/>
</dbReference>
<accession>I2Q5S4</accession>
<reference evidence="1" key="1">
    <citation type="submission" date="2011-11" db="EMBL/GenBank/DDBJ databases">
        <title>Improved High-Quality Draft sequence of Desulfovibrio sp. U5L.</title>
        <authorList>
            <consortium name="US DOE Joint Genome Institute"/>
            <person name="Lucas S."/>
            <person name="Han J."/>
            <person name="Lapidus A."/>
            <person name="Cheng J.-F."/>
            <person name="Goodwin L."/>
            <person name="Pitluck S."/>
            <person name="Peters L."/>
            <person name="Ovchinnikova G."/>
            <person name="Held B."/>
            <person name="Detter J.C."/>
            <person name="Han C."/>
            <person name="Tapia R."/>
            <person name="Land M."/>
            <person name="Hauser L."/>
            <person name="Kyrpides N."/>
            <person name="Ivanova N."/>
            <person name="Pagani I."/>
            <person name="Gabster J."/>
            <person name="Walker C."/>
            <person name="Stolyar S."/>
            <person name="Stahl D."/>
            <person name="Arkin A."/>
            <person name="Dehal P."/>
            <person name="Hazen T."/>
            <person name="Woyke T."/>
        </authorList>
    </citation>
    <scope>NUCLEOTIDE SEQUENCE [LARGE SCALE GENOMIC DNA]</scope>
    <source>
        <strain evidence="1">U5L</strain>
    </source>
</reference>
<dbReference type="GO" id="GO:0006635">
    <property type="term" value="P:fatty acid beta-oxidation"/>
    <property type="evidence" value="ECO:0007669"/>
    <property type="project" value="TreeGrafter"/>
</dbReference>
<dbReference type="Pfam" id="PF00378">
    <property type="entry name" value="ECH_1"/>
    <property type="match status" value="1"/>
</dbReference>
<dbReference type="InterPro" id="IPR001753">
    <property type="entry name" value="Enoyl-CoA_hydra/iso"/>
</dbReference>
<dbReference type="Gene3D" id="3.90.226.10">
    <property type="entry name" value="2-enoyl-CoA Hydratase, Chain A, domain 1"/>
    <property type="match status" value="1"/>
</dbReference>
<dbReference type="OrthoDB" id="5365311at2"/>
<dbReference type="STRING" id="596152.DesU5LDRAFT_3508"/>
<evidence type="ECO:0000313" key="1">
    <source>
        <dbReference type="EMBL" id="EIG55130.1"/>
    </source>
</evidence>
<dbReference type="InterPro" id="IPR029045">
    <property type="entry name" value="ClpP/crotonase-like_dom_sf"/>
</dbReference>
<dbReference type="HOGENOM" id="CLU_1025759_0_0_7"/>
<organism evidence="1">
    <name type="scientific">Desulfovibrio sp. U5L</name>
    <dbReference type="NCBI Taxonomy" id="596152"/>
    <lineage>
        <taxon>Bacteria</taxon>
        <taxon>Pseudomonadati</taxon>
        <taxon>Thermodesulfobacteriota</taxon>
        <taxon>Desulfovibrionia</taxon>
        <taxon>Desulfovibrionales</taxon>
        <taxon>Desulfovibrionaceae</taxon>
        <taxon>Desulfovibrio</taxon>
    </lineage>
</organism>
<sequence>MEVATSLVTDNEFFSSERQGPLLIVRGKPHFTRHARDLKKIDTFFDHLEIIAHTDQVNVVVFLGCPEKAGASETMEFFDHFLTSRREDYLIQRLFNLVNNYTVTMAGLDKVTIHADTGHISLFHLNVSLACDYRIVTRNTVFENGFAEVGTIPKGGSGYFLSRMLGAGKTAEILQWPRFTAEEALTLGIVDKIVPGAKLEEEALKIANFYQEPQVSTMLSIRKLLKSDINELRRSLETEDMLILNRVNSPEFKIAMQNRMAARAKGRQAAE</sequence>
<dbReference type="PANTHER" id="PTHR11941">
    <property type="entry name" value="ENOYL-COA HYDRATASE-RELATED"/>
    <property type="match status" value="1"/>
</dbReference>
<name>I2Q5S4_9BACT</name>
<proteinExistence type="predicted"/>
<dbReference type="PANTHER" id="PTHR11941:SF133">
    <property type="entry name" value="1,2-EPOXYPHENYLACETYL-COA ISOMERASE"/>
    <property type="match status" value="1"/>
</dbReference>
<protein>
    <submittedName>
        <fullName evidence="1">Enoyl-CoA hydratase/carnithine racemase</fullName>
    </submittedName>
</protein>
<dbReference type="AlphaFoldDB" id="I2Q5S4"/>
<dbReference type="EMBL" id="JH600068">
    <property type="protein sequence ID" value="EIG55130.1"/>
    <property type="molecule type" value="Genomic_DNA"/>
</dbReference>